<dbReference type="Pfam" id="PF00817">
    <property type="entry name" value="IMS"/>
    <property type="match status" value="1"/>
</dbReference>
<dbReference type="PANTHER" id="PTHR35369:SF2">
    <property type="entry name" value="BLR3025 PROTEIN"/>
    <property type="match status" value="1"/>
</dbReference>
<dbReference type="PANTHER" id="PTHR35369">
    <property type="entry name" value="BLR3025 PROTEIN-RELATED"/>
    <property type="match status" value="1"/>
</dbReference>
<proteinExistence type="predicted"/>
<name>A0A7X7LTH1_9RHOO</name>
<gene>
    <name evidence="3" type="ORF">GX576_00410</name>
</gene>
<dbReference type="InterPro" id="IPR001126">
    <property type="entry name" value="UmuC"/>
</dbReference>
<dbReference type="AlphaFoldDB" id="A0A7X7LTH1"/>
<dbReference type="EMBL" id="JAAYYV010000009">
    <property type="protein sequence ID" value="NLF52867.1"/>
    <property type="molecule type" value="Genomic_DNA"/>
</dbReference>
<reference evidence="3 4" key="1">
    <citation type="journal article" date="2020" name="Biotechnol. Biofuels">
        <title>New insights from the biogas microbiome by comprehensive genome-resolved metagenomics of nearly 1600 species originating from multiple anaerobic digesters.</title>
        <authorList>
            <person name="Campanaro S."/>
            <person name="Treu L."/>
            <person name="Rodriguez-R L.M."/>
            <person name="Kovalovszki A."/>
            <person name="Ziels R.M."/>
            <person name="Maus I."/>
            <person name="Zhu X."/>
            <person name="Kougias P.G."/>
            <person name="Basile A."/>
            <person name="Luo G."/>
            <person name="Schluter A."/>
            <person name="Konstantinidis K.T."/>
            <person name="Angelidaki I."/>
        </authorList>
    </citation>
    <scope>NUCLEOTIDE SEQUENCE [LARGE SCALE GENOMIC DNA]</scope>
    <source>
        <strain evidence="3">AS06rmzACSIP_256</strain>
    </source>
</reference>
<sequence length="478" mass="51087">MLWLALFLPDLGLQVFTRGNATPGLLALADSPVRPRLIAVGREARAAGITPGMSVAAARAIAPGLQARMRDARLEAGTLAELAAWAGAFTPRVSLAGDDGLLLEIGGSLRLFGGAEAIRREVDDGLVALGLSAHAALAPTPLAASWFARCAEAVPAGSDDWRAALDRLPLRVLGTCGEVDSATLDLLEGVGLGRIGEVRRLPAAGLARRQAQAVGAVLARARGERPDPRPWFEAPPTYLQRLPLSFATDSVEPLLFACRRLFAGLAGWLTARHAGIDHCRLELLHEHRPPTVLEIVTGTPCRDEARLTLLAREHLAALALPAAVCELRLSAAAPLAFDARAGELFERPGEAAENALHLLARLRARLGSTALARLSAHADHRPAAGVHPLLESPAAKAADRLAPSGPRCRPLWLLPQPKALRPSSVALLSGPERIESGWWDEAEIRRDYYLARGPGDAMWWVFRELDPPGGWYLHGYFG</sequence>
<protein>
    <submittedName>
        <fullName evidence="3">DNA polymerase Y family protein</fullName>
    </submittedName>
</protein>
<keyword evidence="1" id="KW-0227">DNA damage</keyword>
<organism evidence="3 4">
    <name type="scientific">Thauera phenolivorans</name>
    <dbReference type="NCBI Taxonomy" id="1792543"/>
    <lineage>
        <taxon>Bacteria</taxon>
        <taxon>Pseudomonadati</taxon>
        <taxon>Pseudomonadota</taxon>
        <taxon>Betaproteobacteria</taxon>
        <taxon>Rhodocyclales</taxon>
        <taxon>Zoogloeaceae</taxon>
        <taxon>Thauera</taxon>
    </lineage>
</organism>
<evidence type="ECO:0000313" key="3">
    <source>
        <dbReference type="EMBL" id="NLF52867.1"/>
    </source>
</evidence>
<feature type="domain" description="UmuC" evidence="2">
    <location>
        <begin position="35"/>
        <end position="144"/>
    </location>
</feature>
<dbReference type="CDD" id="cd03468">
    <property type="entry name" value="PolY_like"/>
    <property type="match status" value="1"/>
</dbReference>
<dbReference type="SUPFAM" id="SSF56672">
    <property type="entry name" value="DNA/RNA polymerases"/>
    <property type="match status" value="1"/>
</dbReference>
<evidence type="ECO:0000259" key="2">
    <source>
        <dbReference type="Pfam" id="PF00817"/>
    </source>
</evidence>
<dbReference type="GO" id="GO:0006281">
    <property type="term" value="P:DNA repair"/>
    <property type="evidence" value="ECO:0007669"/>
    <property type="project" value="InterPro"/>
</dbReference>
<evidence type="ECO:0000256" key="1">
    <source>
        <dbReference type="ARBA" id="ARBA00022763"/>
    </source>
</evidence>
<evidence type="ECO:0000313" key="4">
    <source>
        <dbReference type="Proteomes" id="UP000536534"/>
    </source>
</evidence>
<dbReference type="InterPro" id="IPR043502">
    <property type="entry name" value="DNA/RNA_pol_sf"/>
</dbReference>
<dbReference type="InterPro" id="IPR050356">
    <property type="entry name" value="SulA_CellDiv_inhibitor"/>
</dbReference>
<dbReference type="RefSeq" id="WP_068804489.1">
    <property type="nucleotide sequence ID" value="NZ_MBFM01000002.1"/>
</dbReference>
<dbReference type="Proteomes" id="UP000536534">
    <property type="component" value="Unassembled WGS sequence"/>
</dbReference>
<dbReference type="OrthoDB" id="625722at2"/>
<accession>A0A7X7LTH1</accession>
<comment type="caution">
    <text evidence="3">The sequence shown here is derived from an EMBL/GenBank/DDBJ whole genome shotgun (WGS) entry which is preliminary data.</text>
</comment>